<dbReference type="PANTHER" id="PTHR30204:SF69">
    <property type="entry name" value="MERR-FAMILY TRANSCRIPTIONAL REGULATOR"/>
    <property type="match status" value="1"/>
</dbReference>
<feature type="domain" description="HTH merR-type" evidence="5">
    <location>
        <begin position="14"/>
        <end position="83"/>
    </location>
</feature>
<dbReference type="AlphaFoldDB" id="A0AAD2AP57"/>
<keyword evidence="9" id="KW-1185">Reference proteome</keyword>
<evidence type="ECO:0000259" key="5">
    <source>
        <dbReference type="PROSITE" id="PS50937"/>
    </source>
</evidence>
<dbReference type="KEGG" id="rmn:TK49_19460"/>
<evidence type="ECO:0000313" key="6">
    <source>
        <dbReference type="EMBL" id="CAJ0680752.1"/>
    </source>
</evidence>
<keyword evidence="3" id="KW-0238">DNA-binding</keyword>
<reference evidence="6 9" key="1">
    <citation type="submission" date="2023-07" db="EMBL/GenBank/DDBJ databases">
        <authorList>
            <person name="Peeters C."/>
        </authorList>
    </citation>
    <scope>NUCLEOTIDE SEQUENCE</scope>
    <source>
        <strain evidence="7 9">R-77569</strain>
        <strain evidence="6">R-77591</strain>
    </source>
</reference>
<evidence type="ECO:0000313" key="7">
    <source>
        <dbReference type="EMBL" id="CAJ0862364.1"/>
    </source>
</evidence>
<evidence type="ECO:0000256" key="2">
    <source>
        <dbReference type="ARBA" id="ARBA00023015"/>
    </source>
</evidence>
<evidence type="ECO:0000313" key="9">
    <source>
        <dbReference type="Proteomes" id="UP001190452"/>
    </source>
</evidence>
<gene>
    <name evidence="7" type="ORF">R77569_01518</name>
    <name evidence="6" type="ORF">R77591_00999</name>
</gene>
<dbReference type="Pfam" id="PF13411">
    <property type="entry name" value="MerR_1"/>
    <property type="match status" value="1"/>
</dbReference>
<dbReference type="RefSeq" id="WP_045219207.1">
    <property type="nucleotide sequence ID" value="NZ_BAAAEC010000011.1"/>
</dbReference>
<dbReference type="Proteomes" id="UP001190002">
    <property type="component" value="Unassembled WGS sequence"/>
</dbReference>
<dbReference type="InterPro" id="IPR000551">
    <property type="entry name" value="MerR-type_HTH_dom"/>
</dbReference>
<name>A0AAD2AP57_9RALS</name>
<dbReference type="GO" id="GO:0003700">
    <property type="term" value="F:DNA-binding transcription factor activity"/>
    <property type="evidence" value="ECO:0007669"/>
    <property type="project" value="InterPro"/>
</dbReference>
<comment type="caution">
    <text evidence="6">The sequence shown here is derived from an EMBL/GenBank/DDBJ whole genome shotgun (WGS) entry which is preliminary data.</text>
</comment>
<accession>A0AAD2AP57</accession>
<keyword evidence="1" id="KW-0678">Repressor</keyword>
<dbReference type="PROSITE" id="PS50937">
    <property type="entry name" value="HTH_MERR_2"/>
    <property type="match status" value="1"/>
</dbReference>
<keyword evidence="4" id="KW-0804">Transcription</keyword>
<protein>
    <recommendedName>
        <fullName evidence="5">HTH merR-type domain-containing protein</fullName>
    </recommendedName>
</protein>
<dbReference type="EMBL" id="CAUDKV010000005">
    <property type="protein sequence ID" value="CAJ0862364.1"/>
    <property type="molecule type" value="Genomic_DNA"/>
</dbReference>
<evidence type="ECO:0000256" key="3">
    <source>
        <dbReference type="ARBA" id="ARBA00023125"/>
    </source>
</evidence>
<dbReference type="Proteomes" id="UP001190452">
    <property type="component" value="Unassembled WGS sequence"/>
</dbReference>
<evidence type="ECO:0000256" key="4">
    <source>
        <dbReference type="ARBA" id="ARBA00023163"/>
    </source>
</evidence>
<dbReference type="InterPro" id="IPR009061">
    <property type="entry name" value="DNA-bd_dom_put_sf"/>
</dbReference>
<keyword evidence="2" id="KW-0805">Transcription regulation</keyword>
<dbReference type="EMBL" id="CATVXE010000003">
    <property type="protein sequence ID" value="CAJ0680752.1"/>
    <property type="molecule type" value="Genomic_DNA"/>
</dbReference>
<dbReference type="SMART" id="SM00422">
    <property type="entry name" value="HTH_MERR"/>
    <property type="match status" value="1"/>
</dbReference>
<dbReference type="InterPro" id="IPR047057">
    <property type="entry name" value="MerR_fam"/>
</dbReference>
<organism evidence="6 8">
    <name type="scientific">Ralstonia mannitolilytica</name>
    <dbReference type="NCBI Taxonomy" id="105219"/>
    <lineage>
        <taxon>Bacteria</taxon>
        <taxon>Pseudomonadati</taxon>
        <taxon>Pseudomonadota</taxon>
        <taxon>Betaproteobacteria</taxon>
        <taxon>Burkholderiales</taxon>
        <taxon>Burkholderiaceae</taxon>
        <taxon>Ralstonia</taxon>
    </lineage>
</organism>
<evidence type="ECO:0000313" key="8">
    <source>
        <dbReference type="Proteomes" id="UP001190002"/>
    </source>
</evidence>
<dbReference type="SUPFAM" id="SSF46955">
    <property type="entry name" value="Putative DNA-binding domain"/>
    <property type="match status" value="1"/>
</dbReference>
<proteinExistence type="predicted"/>
<dbReference type="GO" id="GO:0003677">
    <property type="term" value="F:DNA binding"/>
    <property type="evidence" value="ECO:0007669"/>
    <property type="project" value="UniProtKB-KW"/>
</dbReference>
<dbReference type="CDD" id="cd01104">
    <property type="entry name" value="HTH_MlrA-CarA"/>
    <property type="match status" value="1"/>
</dbReference>
<dbReference type="Gene3D" id="1.10.1660.10">
    <property type="match status" value="1"/>
</dbReference>
<evidence type="ECO:0000256" key="1">
    <source>
        <dbReference type="ARBA" id="ARBA00022491"/>
    </source>
</evidence>
<dbReference type="PANTHER" id="PTHR30204">
    <property type="entry name" value="REDOX-CYCLING DRUG-SENSING TRANSCRIPTIONAL ACTIVATOR SOXR"/>
    <property type="match status" value="1"/>
</dbReference>
<sequence>METHVQHEDNATPRYRSGTAARMARMPVSTLRVWEQRYGVISPAKSETGQRLYSGEDVRRLALLRTLVNRGHAIGTIARISSAELEQLLEASQASEEPGPPVAGHAAISLAVCGSLLAERVRRRKTTLASLGVDAVSELPALDGHVPPAVPAGTDVLIVDAASLQPDTAQAILVAARSTGTRAVGVIYSFGTVRATDMLRAAGVRLYRDPNAQAELDQILNELTQLVRVDVVYGKLEPLRRNARRFTDRQLDIFANASQTIACECPRHLVDLIRQLDAFERFSDGCAVRSTLDEQLHRHLGDVANRARLMLEDAMEFAIRAESMHPPAT</sequence>